<name>A0AAW0N317_9GOBI</name>
<sequence>MTLSPSIGMMIGSFFFTFYTDITLSSKMTPQSPLWVGAWWIGFLLAGTLCLPVGFAIMSYPRKLPGSQETTATCEAPQDKEKSHTSASDPEFGQTLRDMPKTLLHLCLNPTFICLCLAVAPSAALISALSAFMIKYIESQFRLSSAKAAMLFGIIMVPTLGGGTFIGSYIVKRFKLQVRGMIRFCLGCTLFSVFLNMMFLIHCPTVSMAGVTVPYTSSQMDGHVLDLRPYNSLQQLHSSSLDDRLTAQCNSNCSCDKQKFSPVCGADDVMYFSPCYAGCSSINTTAGGEVYSGCSCVVANIYGREGLAVAGQCEGSCSSEAAVFLSIFTIAVLLHSFCSIPPITATLRCVTESQKSFALGIQWILVRTLGAIPAPIVFGALMDQTCLLRLNEDQGSCFLYENSKMSYFTVTFIAILRVFGILFFILALVFHQRSARPQLQQNSEHTQEGATVKQQQTRM</sequence>
<evidence type="ECO:0000256" key="8">
    <source>
        <dbReference type="RuleBase" id="RU362056"/>
    </source>
</evidence>
<dbReference type="GO" id="GO:0043252">
    <property type="term" value="P:sodium-independent organic anion transport"/>
    <property type="evidence" value="ECO:0007669"/>
    <property type="project" value="TreeGrafter"/>
</dbReference>
<evidence type="ECO:0000313" key="12">
    <source>
        <dbReference type="Proteomes" id="UP001460270"/>
    </source>
</evidence>
<dbReference type="Pfam" id="PF07648">
    <property type="entry name" value="Kazal_2"/>
    <property type="match status" value="1"/>
</dbReference>
<feature type="transmembrane region" description="Helical" evidence="8">
    <location>
        <begin position="357"/>
        <end position="381"/>
    </location>
</feature>
<feature type="transmembrane region" description="Helical" evidence="8">
    <location>
        <begin position="106"/>
        <end position="137"/>
    </location>
</feature>
<dbReference type="GO" id="GO:0016323">
    <property type="term" value="C:basolateral plasma membrane"/>
    <property type="evidence" value="ECO:0007669"/>
    <property type="project" value="TreeGrafter"/>
</dbReference>
<dbReference type="AlphaFoldDB" id="A0AAW0N317"/>
<protein>
    <recommendedName>
        <fullName evidence="8">Solute carrier organic anion transporter family member</fullName>
    </recommendedName>
</protein>
<dbReference type="InterPro" id="IPR036058">
    <property type="entry name" value="Kazal_dom_sf"/>
</dbReference>
<proteinExistence type="inferred from homology"/>
<keyword evidence="4 8" id="KW-0812">Transmembrane</keyword>
<feature type="region of interest" description="Disordered" evidence="9">
    <location>
        <begin position="69"/>
        <end position="92"/>
    </location>
</feature>
<dbReference type="Proteomes" id="UP001460270">
    <property type="component" value="Unassembled WGS sequence"/>
</dbReference>
<dbReference type="EMBL" id="JBBPFD010000020">
    <property type="protein sequence ID" value="KAK7884705.1"/>
    <property type="molecule type" value="Genomic_DNA"/>
</dbReference>
<feature type="transmembrane region" description="Helical" evidence="8">
    <location>
        <begin position="149"/>
        <end position="170"/>
    </location>
</feature>
<feature type="transmembrane region" description="Helical" evidence="8">
    <location>
        <begin position="7"/>
        <end position="26"/>
    </location>
</feature>
<organism evidence="11 12">
    <name type="scientific">Mugilogobius chulae</name>
    <name type="common">yellowstripe goby</name>
    <dbReference type="NCBI Taxonomy" id="88201"/>
    <lineage>
        <taxon>Eukaryota</taxon>
        <taxon>Metazoa</taxon>
        <taxon>Chordata</taxon>
        <taxon>Craniata</taxon>
        <taxon>Vertebrata</taxon>
        <taxon>Euteleostomi</taxon>
        <taxon>Actinopterygii</taxon>
        <taxon>Neopterygii</taxon>
        <taxon>Teleostei</taxon>
        <taxon>Neoteleostei</taxon>
        <taxon>Acanthomorphata</taxon>
        <taxon>Gobiaria</taxon>
        <taxon>Gobiiformes</taxon>
        <taxon>Gobioidei</taxon>
        <taxon>Gobiidae</taxon>
        <taxon>Gobionellinae</taxon>
        <taxon>Mugilogobius</taxon>
    </lineage>
</organism>
<keyword evidence="7" id="KW-1015">Disulfide bond</keyword>
<evidence type="ECO:0000256" key="6">
    <source>
        <dbReference type="ARBA" id="ARBA00023136"/>
    </source>
</evidence>
<feature type="domain" description="Kazal-like" evidence="10">
    <location>
        <begin position="243"/>
        <end position="298"/>
    </location>
</feature>
<reference evidence="12" key="1">
    <citation type="submission" date="2024-04" db="EMBL/GenBank/DDBJ databases">
        <title>Salinicola lusitanus LLJ914,a marine bacterium isolated from the Okinawa Trough.</title>
        <authorList>
            <person name="Li J."/>
        </authorList>
    </citation>
    <scope>NUCLEOTIDE SEQUENCE [LARGE SCALE GENOMIC DNA]</scope>
</reference>
<dbReference type="SUPFAM" id="SSF100895">
    <property type="entry name" value="Kazal-type serine protease inhibitors"/>
    <property type="match status" value="1"/>
</dbReference>
<comment type="caution">
    <text evidence="8">Lacks conserved residue(s) required for the propagation of feature annotation.</text>
</comment>
<evidence type="ECO:0000256" key="3">
    <source>
        <dbReference type="ARBA" id="ARBA00022475"/>
    </source>
</evidence>
<keyword evidence="8" id="KW-0406">Ion transport</keyword>
<dbReference type="SUPFAM" id="SSF103473">
    <property type="entry name" value="MFS general substrate transporter"/>
    <property type="match status" value="2"/>
</dbReference>
<dbReference type="GO" id="GO:0006811">
    <property type="term" value="P:monoatomic ion transport"/>
    <property type="evidence" value="ECO:0007669"/>
    <property type="project" value="UniProtKB-KW"/>
</dbReference>
<dbReference type="InterPro" id="IPR036259">
    <property type="entry name" value="MFS_trans_sf"/>
</dbReference>
<evidence type="ECO:0000256" key="2">
    <source>
        <dbReference type="ARBA" id="ARBA00009657"/>
    </source>
</evidence>
<evidence type="ECO:0000313" key="11">
    <source>
        <dbReference type="EMBL" id="KAK7884705.1"/>
    </source>
</evidence>
<comment type="caution">
    <text evidence="11">The sequence shown here is derived from an EMBL/GenBank/DDBJ whole genome shotgun (WGS) entry which is preliminary data.</text>
</comment>
<dbReference type="InterPro" id="IPR002350">
    <property type="entry name" value="Kazal_dom"/>
</dbReference>
<dbReference type="NCBIfam" id="TIGR00805">
    <property type="entry name" value="oat"/>
    <property type="match status" value="1"/>
</dbReference>
<dbReference type="PANTHER" id="PTHR11388:SF100">
    <property type="entry name" value="SOLUTE CARRIER ORGANIC ANION TRANSPORTER FAMILY MEMBER 4A1"/>
    <property type="match status" value="1"/>
</dbReference>
<dbReference type="InterPro" id="IPR004156">
    <property type="entry name" value="OATP"/>
</dbReference>
<evidence type="ECO:0000256" key="9">
    <source>
        <dbReference type="SAM" id="MobiDB-lite"/>
    </source>
</evidence>
<evidence type="ECO:0000259" key="10">
    <source>
        <dbReference type="PROSITE" id="PS51465"/>
    </source>
</evidence>
<feature type="transmembrane region" description="Helical" evidence="8">
    <location>
        <begin position="182"/>
        <end position="201"/>
    </location>
</feature>
<keyword evidence="5 8" id="KW-1133">Transmembrane helix</keyword>
<dbReference type="PROSITE" id="PS51465">
    <property type="entry name" value="KAZAL_2"/>
    <property type="match status" value="1"/>
</dbReference>
<accession>A0AAW0N317</accession>
<dbReference type="GO" id="GO:0015347">
    <property type="term" value="F:sodium-independent organic anion transmembrane transporter activity"/>
    <property type="evidence" value="ECO:0007669"/>
    <property type="project" value="TreeGrafter"/>
</dbReference>
<comment type="similarity">
    <text evidence="2 8">Belongs to the organo anion transporter (TC 2.A.60) family.</text>
</comment>
<gene>
    <name evidence="11" type="ORF">WMY93_027828</name>
</gene>
<keyword evidence="12" id="KW-1185">Reference proteome</keyword>
<keyword evidence="3" id="KW-1003">Cell membrane</keyword>
<keyword evidence="6 8" id="KW-0472">Membrane</keyword>
<feature type="transmembrane region" description="Helical" evidence="8">
    <location>
        <begin position="38"/>
        <end position="58"/>
    </location>
</feature>
<evidence type="ECO:0000256" key="7">
    <source>
        <dbReference type="ARBA" id="ARBA00023157"/>
    </source>
</evidence>
<evidence type="ECO:0000256" key="4">
    <source>
        <dbReference type="ARBA" id="ARBA00022692"/>
    </source>
</evidence>
<comment type="subcellular location">
    <subcellularLocation>
        <location evidence="1 8">Cell membrane</location>
        <topology evidence="1 8">Multi-pass membrane protein</topology>
    </subcellularLocation>
</comment>
<dbReference type="PANTHER" id="PTHR11388">
    <property type="entry name" value="ORGANIC ANION TRANSPORTER"/>
    <property type="match status" value="1"/>
</dbReference>
<evidence type="ECO:0000256" key="1">
    <source>
        <dbReference type="ARBA" id="ARBA00004651"/>
    </source>
</evidence>
<keyword evidence="8" id="KW-0813">Transport</keyword>
<feature type="transmembrane region" description="Helical" evidence="8">
    <location>
        <begin position="407"/>
        <end position="430"/>
    </location>
</feature>
<dbReference type="Pfam" id="PF03137">
    <property type="entry name" value="OATP"/>
    <property type="match status" value="1"/>
</dbReference>
<evidence type="ECO:0000256" key="5">
    <source>
        <dbReference type="ARBA" id="ARBA00022989"/>
    </source>
</evidence>
<feature type="region of interest" description="Disordered" evidence="9">
    <location>
        <begin position="440"/>
        <end position="459"/>
    </location>
</feature>
<feature type="transmembrane region" description="Helical" evidence="8">
    <location>
        <begin position="322"/>
        <end position="345"/>
    </location>
</feature>